<keyword evidence="1" id="KW-1133">Transmembrane helix</keyword>
<feature type="transmembrane region" description="Helical" evidence="1">
    <location>
        <begin position="507"/>
        <end position="531"/>
    </location>
</feature>
<accession>A0A2I8VKR7</accession>
<feature type="transmembrane region" description="Helical" evidence="1">
    <location>
        <begin position="106"/>
        <end position="127"/>
    </location>
</feature>
<feature type="transmembrane region" description="Helical" evidence="1">
    <location>
        <begin position="172"/>
        <end position="192"/>
    </location>
</feature>
<dbReference type="Pfam" id="PF09971">
    <property type="entry name" value="DUF2206"/>
    <property type="match status" value="1"/>
</dbReference>
<dbReference type="InterPro" id="IPR018701">
    <property type="entry name" value="DUF2206_membrane"/>
</dbReference>
<feature type="transmembrane region" description="Helical" evidence="1">
    <location>
        <begin position="396"/>
        <end position="413"/>
    </location>
</feature>
<feature type="transmembrane region" description="Helical" evidence="1">
    <location>
        <begin position="199"/>
        <end position="221"/>
    </location>
</feature>
<dbReference type="KEGG" id="srub:C2R22_13485"/>
<organism evidence="2 3">
    <name type="scientific">Salinigranum rubrum</name>
    <dbReference type="NCBI Taxonomy" id="755307"/>
    <lineage>
        <taxon>Archaea</taxon>
        <taxon>Methanobacteriati</taxon>
        <taxon>Methanobacteriota</taxon>
        <taxon>Stenosarchaea group</taxon>
        <taxon>Halobacteria</taxon>
        <taxon>Halobacteriales</taxon>
        <taxon>Haloferacaceae</taxon>
        <taxon>Salinigranum</taxon>
    </lineage>
</organism>
<feature type="transmembrane region" description="Helical" evidence="1">
    <location>
        <begin position="147"/>
        <end position="166"/>
    </location>
</feature>
<keyword evidence="3" id="KW-1185">Reference proteome</keyword>
<evidence type="ECO:0000313" key="3">
    <source>
        <dbReference type="Proteomes" id="UP000236584"/>
    </source>
</evidence>
<feature type="transmembrane region" description="Helical" evidence="1">
    <location>
        <begin position="459"/>
        <end position="486"/>
    </location>
</feature>
<keyword evidence="1" id="KW-0812">Transmembrane</keyword>
<feature type="transmembrane region" description="Helical" evidence="1">
    <location>
        <begin position="537"/>
        <end position="563"/>
    </location>
</feature>
<dbReference type="AlphaFoldDB" id="A0A2I8VKR7"/>
<evidence type="ECO:0008006" key="4">
    <source>
        <dbReference type="Google" id="ProtNLM"/>
    </source>
</evidence>
<reference evidence="2 3" key="1">
    <citation type="submission" date="2018-01" db="EMBL/GenBank/DDBJ databases">
        <title>Complete genome sequence of Salinigranum rubrum GX10T, an extremely halophilic archaeon isolated from a marine solar saltern.</title>
        <authorList>
            <person name="Han S."/>
        </authorList>
    </citation>
    <scope>NUCLEOTIDE SEQUENCE [LARGE SCALE GENOMIC DNA]</scope>
    <source>
        <strain evidence="2 3">GX10</strain>
    </source>
</reference>
<feature type="transmembrane region" description="Helical" evidence="1">
    <location>
        <begin position="45"/>
        <end position="64"/>
    </location>
</feature>
<keyword evidence="1" id="KW-0472">Membrane</keyword>
<feature type="transmembrane region" description="Helical" evidence="1">
    <location>
        <begin position="20"/>
        <end position="39"/>
    </location>
</feature>
<name>A0A2I8VKR7_9EURY</name>
<evidence type="ECO:0000313" key="2">
    <source>
        <dbReference type="EMBL" id="AUV82527.1"/>
    </source>
</evidence>
<proteinExistence type="predicted"/>
<feature type="transmembrane region" description="Helical" evidence="1">
    <location>
        <begin position="351"/>
        <end position="384"/>
    </location>
</feature>
<feature type="transmembrane region" description="Helical" evidence="1">
    <location>
        <begin position="575"/>
        <end position="598"/>
    </location>
</feature>
<dbReference type="EMBL" id="CP026309">
    <property type="protein sequence ID" value="AUV82527.1"/>
    <property type="molecule type" value="Genomic_DNA"/>
</dbReference>
<evidence type="ECO:0000256" key="1">
    <source>
        <dbReference type="SAM" id="Phobius"/>
    </source>
</evidence>
<gene>
    <name evidence="2" type="ORF">C2R22_13485</name>
</gene>
<protein>
    <recommendedName>
        <fullName evidence="4">DUF2206 domain-containing protein</fullName>
    </recommendedName>
</protein>
<sequence>MLTERIFHNRAHRPPLFDSVIFWVGVFQLCTILSTLFDIPLLRPALGFVFVCLLPGAIVSYYAYPVSDLGPRILVSVTLSLVISICTVVVLNFSLPLLGIAEPLTLINVLWGLGGVNTCLVIILSTVSATDERNPVVTRDAFPSLKVLTIGGLLLLSAVMGTSVLLNDLGFPVSNILLLLTISSLPIVAVFVDESKTRVMIVWIASIAILLNMNLVSSYIWGWDIHRELFISNEVLRQSYWNYQYQFNINTMLTYAVLAPTLELVLGLDIVWVFKLVYPVLFSLVPVGIYYVSKGVFKDATVATLAPFVFIFYYGFFKNMPHKHYIAEIFIVTLLVVAFEERMRTTWKRPLLLLVAAGMIASHYGSAILVFGILTLVGIASVVVPFRGTRTVNYVFNLWFLSIVGIMLTYWYLQIGDGIMANYIVARGVMTAQSIPEFLTSPPTRSGAGYVTKGRSTLLWQIYKVSSILLVGAIGLGVAATSIRAAKEQLLRVRKSSDARPVPLSNISAPYAMLGVLAFGLTGSSVILTFGMGFDRIFQLMLVFLSPFFVVGVKLLIDTVAYLTSVRPGRIKSALAVSTALYLGLYLTVSSGAAFVIVGEPAPPYSINITEENQEWRVYSDSETKSLDWVDRYAGEGGPAVYNPGGHLGTREGVLLTGRFPPSEIDSLSRYGPPPGSLLLISQQHNATSSPSVESRVSRVFVSDETSLFWASS</sequence>
<dbReference type="Proteomes" id="UP000236584">
    <property type="component" value="Chromosome"/>
</dbReference>
<feature type="transmembrane region" description="Helical" evidence="1">
    <location>
        <begin position="270"/>
        <end position="292"/>
    </location>
</feature>
<feature type="transmembrane region" description="Helical" evidence="1">
    <location>
        <begin position="73"/>
        <end position="94"/>
    </location>
</feature>
<feature type="transmembrane region" description="Helical" evidence="1">
    <location>
        <begin position="299"/>
        <end position="316"/>
    </location>
</feature>